<feature type="domain" description="DUF4955" evidence="2">
    <location>
        <begin position="366"/>
        <end position="511"/>
    </location>
</feature>
<dbReference type="Proteomes" id="UP000636004">
    <property type="component" value="Unassembled WGS sequence"/>
</dbReference>
<accession>A0A918R1U4</accession>
<dbReference type="Gene3D" id="2.160.20.10">
    <property type="entry name" value="Single-stranded right-handed beta-helix, Pectin lyase-like"/>
    <property type="match status" value="1"/>
</dbReference>
<evidence type="ECO:0000259" key="1">
    <source>
        <dbReference type="Pfam" id="PF12708"/>
    </source>
</evidence>
<reference evidence="3" key="1">
    <citation type="journal article" date="2014" name="Int. J. Syst. Evol. Microbiol.">
        <title>Complete genome sequence of Corynebacterium casei LMG S-19264T (=DSM 44701T), isolated from a smear-ripened cheese.</title>
        <authorList>
            <consortium name="US DOE Joint Genome Institute (JGI-PGF)"/>
            <person name="Walter F."/>
            <person name="Albersmeier A."/>
            <person name="Kalinowski J."/>
            <person name="Ruckert C."/>
        </authorList>
    </citation>
    <scope>NUCLEOTIDE SEQUENCE</scope>
    <source>
        <strain evidence="3">KCTC 12710</strain>
    </source>
</reference>
<sequence length="519" mass="58273">MIFKNLLLAIVCLYYIPIVSQEKSVWEDFKTAKETGIEAILPDFSYAGYKYSETALPTKGHEVFNVLDYGAIPNDNKSDKRAVLNAIKAAKKKGSGIVFFPKGTYHLFTKDDDHKPIEIDASNIVFRGEEQGESILFFENNLEPTEPDKLWTTPNMIVVKANGNSVKLADVISDAKRETFTVTLSDASKINKNDWVILSVSNNDSDLISYDIQPLKAEPEWTSILEEGVIVNERHQVASVNNNVITFYEPIHYDVKAKHHWEILSFEHVEEIGFENLTFEGNWKEEFEHHKSAKHDGGWSILCVSKSVNSWVKDCTFKNINNAFSFSKSAACTALNITIEGNIGHSSVHSEGSTGILLAKINDLSGMHHAVGVGGGSNTGTVIWRSKYPSHTSFEAHASQPRCTLFDNVEGGFFAGRAGGARFNLPNHGRYLVLWNFKEIDEPESNFKFVATDTWWWRIVPPIVVGFHGSDTTFKENEIQILEGLGTKVKPESLFEEQLKLRLGGKLPKWMITNNYCKN</sequence>
<dbReference type="InterPro" id="IPR012334">
    <property type="entry name" value="Pectin_lyas_fold"/>
</dbReference>
<proteinExistence type="predicted"/>
<feature type="domain" description="Rhamnogalacturonase A/B/Epimerase-like pectate lyase" evidence="1">
    <location>
        <begin position="64"/>
        <end position="142"/>
    </location>
</feature>
<protein>
    <recommendedName>
        <fullName evidence="5">DUF4955 domain-containing protein</fullName>
    </recommendedName>
</protein>
<evidence type="ECO:0000259" key="2">
    <source>
        <dbReference type="Pfam" id="PF16315"/>
    </source>
</evidence>
<dbReference type="InterPro" id="IPR032532">
    <property type="entry name" value="DUF4955"/>
</dbReference>
<dbReference type="SUPFAM" id="SSF51126">
    <property type="entry name" value="Pectin lyase-like"/>
    <property type="match status" value="1"/>
</dbReference>
<name>A0A918R1U4_9FLAO</name>
<evidence type="ECO:0008006" key="5">
    <source>
        <dbReference type="Google" id="ProtNLM"/>
    </source>
</evidence>
<comment type="caution">
    <text evidence="3">The sequence shown here is derived from an EMBL/GenBank/DDBJ whole genome shotgun (WGS) entry which is preliminary data.</text>
</comment>
<organism evidence="3 4">
    <name type="scientific">Algibacter mikhailovii</name>
    <dbReference type="NCBI Taxonomy" id="425498"/>
    <lineage>
        <taxon>Bacteria</taxon>
        <taxon>Pseudomonadati</taxon>
        <taxon>Bacteroidota</taxon>
        <taxon>Flavobacteriia</taxon>
        <taxon>Flavobacteriales</taxon>
        <taxon>Flavobacteriaceae</taxon>
        <taxon>Algibacter</taxon>
    </lineage>
</organism>
<reference evidence="3" key="2">
    <citation type="submission" date="2020-09" db="EMBL/GenBank/DDBJ databases">
        <authorList>
            <person name="Sun Q."/>
            <person name="Kim S."/>
        </authorList>
    </citation>
    <scope>NUCLEOTIDE SEQUENCE</scope>
    <source>
        <strain evidence="3">KCTC 12710</strain>
    </source>
</reference>
<dbReference type="AlphaFoldDB" id="A0A918R1U4"/>
<evidence type="ECO:0000313" key="3">
    <source>
        <dbReference type="EMBL" id="GGZ81764.1"/>
    </source>
</evidence>
<dbReference type="Pfam" id="PF12708">
    <property type="entry name" value="Pect-lyase_RHGA_epim"/>
    <property type="match status" value="1"/>
</dbReference>
<evidence type="ECO:0000313" key="4">
    <source>
        <dbReference type="Proteomes" id="UP000636004"/>
    </source>
</evidence>
<gene>
    <name evidence="3" type="ORF">GCM10007028_19230</name>
</gene>
<dbReference type="Pfam" id="PF16315">
    <property type="entry name" value="DUF4955"/>
    <property type="match status" value="1"/>
</dbReference>
<dbReference type="InterPro" id="IPR024535">
    <property type="entry name" value="RHGA/B-epi-like_pectate_lyase"/>
</dbReference>
<dbReference type="EMBL" id="BMWZ01000004">
    <property type="protein sequence ID" value="GGZ81764.1"/>
    <property type="molecule type" value="Genomic_DNA"/>
</dbReference>
<dbReference type="InterPro" id="IPR011050">
    <property type="entry name" value="Pectin_lyase_fold/virulence"/>
</dbReference>
<keyword evidence="4" id="KW-1185">Reference proteome</keyword>